<dbReference type="PROSITE" id="PS51843">
    <property type="entry name" value="NR_LBD"/>
    <property type="match status" value="1"/>
</dbReference>
<keyword evidence="6 9" id="KW-0804">Transcription</keyword>
<keyword evidence="8 9" id="KW-0539">Nucleus</keyword>
<dbReference type="InterPro" id="IPR006149">
    <property type="entry name" value="EB_dom"/>
</dbReference>
<evidence type="ECO:0000256" key="7">
    <source>
        <dbReference type="ARBA" id="ARBA00023170"/>
    </source>
</evidence>
<protein>
    <submittedName>
        <fullName evidence="12">Uncharacterized protein</fullName>
    </submittedName>
</protein>
<dbReference type="GO" id="GO:0043565">
    <property type="term" value="F:sequence-specific DNA binding"/>
    <property type="evidence" value="ECO:0007669"/>
    <property type="project" value="InterPro"/>
</dbReference>
<dbReference type="PANTHER" id="PTHR46011:SF33">
    <property type="entry name" value="NUCLEAR HORMONE RECEPTOR FAMILY"/>
    <property type="match status" value="1"/>
</dbReference>
<dbReference type="InterPro" id="IPR000536">
    <property type="entry name" value="Nucl_hrmn_rcpt_lig-bd"/>
</dbReference>
<dbReference type="SMART" id="SM00430">
    <property type="entry name" value="HOLI"/>
    <property type="match status" value="1"/>
</dbReference>
<organism evidence="12 13">
    <name type="scientific">Caenorhabditis briggsae</name>
    <dbReference type="NCBI Taxonomy" id="6238"/>
    <lineage>
        <taxon>Eukaryota</taxon>
        <taxon>Metazoa</taxon>
        <taxon>Ecdysozoa</taxon>
        <taxon>Nematoda</taxon>
        <taxon>Chromadorea</taxon>
        <taxon>Rhabditida</taxon>
        <taxon>Rhabditina</taxon>
        <taxon>Rhabditomorpha</taxon>
        <taxon>Rhabditoidea</taxon>
        <taxon>Rhabditidae</taxon>
        <taxon>Peloderinae</taxon>
        <taxon>Caenorhabditis</taxon>
    </lineage>
</organism>
<dbReference type="InterPro" id="IPR013088">
    <property type="entry name" value="Znf_NHR/GATA"/>
</dbReference>
<evidence type="ECO:0000259" key="11">
    <source>
        <dbReference type="PROSITE" id="PS51843"/>
    </source>
</evidence>
<dbReference type="Gene3D" id="3.30.50.10">
    <property type="entry name" value="Erythroid Transcription Factor GATA-1, subunit A"/>
    <property type="match status" value="1"/>
</dbReference>
<evidence type="ECO:0000259" key="10">
    <source>
        <dbReference type="PROSITE" id="PS51030"/>
    </source>
</evidence>
<evidence type="ECO:0000256" key="6">
    <source>
        <dbReference type="ARBA" id="ARBA00023163"/>
    </source>
</evidence>
<keyword evidence="4 9" id="KW-0805">Transcription regulation</keyword>
<dbReference type="EMBL" id="CP092623">
    <property type="protein sequence ID" value="UMM30431.1"/>
    <property type="molecule type" value="Genomic_DNA"/>
</dbReference>
<keyword evidence="13" id="KW-1185">Reference proteome</keyword>
<evidence type="ECO:0000313" key="13">
    <source>
        <dbReference type="Proteomes" id="UP000829354"/>
    </source>
</evidence>
<dbReference type="InterPro" id="IPR001628">
    <property type="entry name" value="Znf_hrmn_rcpt"/>
</dbReference>
<keyword evidence="3 9" id="KW-0862">Zinc</keyword>
<dbReference type="SUPFAM" id="SSF57716">
    <property type="entry name" value="Glucocorticoid receptor-like (DNA-binding domain)"/>
    <property type="match status" value="1"/>
</dbReference>
<dbReference type="GO" id="GO:0003700">
    <property type="term" value="F:DNA-binding transcription factor activity"/>
    <property type="evidence" value="ECO:0007669"/>
    <property type="project" value="InterPro"/>
</dbReference>
<dbReference type="SMART" id="SM00399">
    <property type="entry name" value="ZnF_C4"/>
    <property type="match status" value="1"/>
</dbReference>
<dbReference type="InterPro" id="IPR006150">
    <property type="entry name" value="Cys_repeat_1"/>
</dbReference>
<gene>
    <name evidence="12" type="ORF">L5515_012317</name>
</gene>
<comment type="similarity">
    <text evidence="9">Belongs to the nuclear hormone receptor family.</text>
</comment>
<reference evidence="12 13" key="1">
    <citation type="submission" date="2022-04" db="EMBL/GenBank/DDBJ databases">
        <title>Chromosome-level reference genomes for two strains of Caenorhabditis briggsae: an improved platform for comparative genomics.</title>
        <authorList>
            <person name="Stevens L."/>
            <person name="Andersen E."/>
        </authorList>
    </citation>
    <scope>NUCLEOTIDE SEQUENCE [LARGE SCALE GENOMIC DNA]</scope>
    <source>
        <strain evidence="12">VX34</strain>
        <tissue evidence="12">Whole-organism</tissue>
    </source>
</reference>
<evidence type="ECO:0000256" key="2">
    <source>
        <dbReference type="ARBA" id="ARBA00022771"/>
    </source>
</evidence>
<dbReference type="PANTHER" id="PTHR46011">
    <property type="entry name" value="NUCLEAR HORMONE RECEPTOR FAMILY MEMBER NHR-86-RELATED"/>
    <property type="match status" value="1"/>
</dbReference>
<dbReference type="SMART" id="SM00289">
    <property type="entry name" value="WR1"/>
    <property type="match status" value="3"/>
</dbReference>
<keyword evidence="5 9" id="KW-0238">DNA-binding</keyword>
<keyword evidence="7 9" id="KW-0675">Receptor</keyword>
<evidence type="ECO:0000256" key="4">
    <source>
        <dbReference type="ARBA" id="ARBA00023015"/>
    </source>
</evidence>
<dbReference type="PROSITE" id="PS51030">
    <property type="entry name" value="NUCLEAR_REC_DBD_2"/>
    <property type="match status" value="1"/>
</dbReference>
<dbReference type="AlphaFoldDB" id="A0AAE9EXW6"/>
<dbReference type="Pfam" id="PF01683">
    <property type="entry name" value="EB"/>
    <property type="match status" value="3"/>
</dbReference>
<evidence type="ECO:0000313" key="12">
    <source>
        <dbReference type="EMBL" id="UMM30431.1"/>
    </source>
</evidence>
<dbReference type="PRINTS" id="PR00047">
    <property type="entry name" value="STROIDFINGER"/>
</dbReference>
<proteinExistence type="inferred from homology"/>
<keyword evidence="2 9" id="KW-0863">Zinc-finger</keyword>
<evidence type="ECO:0000256" key="9">
    <source>
        <dbReference type="RuleBase" id="RU004334"/>
    </source>
</evidence>
<feature type="domain" description="NR LBD" evidence="11">
    <location>
        <begin position="105"/>
        <end position="345"/>
    </location>
</feature>
<dbReference type="Gene3D" id="1.10.565.10">
    <property type="entry name" value="Retinoid X Receptor"/>
    <property type="match status" value="1"/>
</dbReference>
<dbReference type="GO" id="GO:0008270">
    <property type="term" value="F:zinc ion binding"/>
    <property type="evidence" value="ECO:0007669"/>
    <property type="project" value="UniProtKB-KW"/>
</dbReference>
<dbReference type="InterPro" id="IPR035500">
    <property type="entry name" value="NHR-like_dom_sf"/>
</dbReference>
<feature type="domain" description="Nuclear receptor" evidence="10">
    <location>
        <begin position="2"/>
        <end position="77"/>
    </location>
</feature>
<keyword evidence="1 9" id="KW-0479">Metal-binding</keyword>
<comment type="subcellular location">
    <subcellularLocation>
        <location evidence="9">Nucleus</location>
    </subcellularLocation>
</comment>
<evidence type="ECO:0000256" key="8">
    <source>
        <dbReference type="ARBA" id="ARBA00023242"/>
    </source>
</evidence>
<dbReference type="PROSITE" id="PS00031">
    <property type="entry name" value="NUCLEAR_REC_DBD_1"/>
    <property type="match status" value="1"/>
</dbReference>
<dbReference type="SUPFAM" id="SSF57196">
    <property type="entry name" value="EGF/Laminin"/>
    <property type="match status" value="1"/>
</dbReference>
<evidence type="ECO:0000256" key="5">
    <source>
        <dbReference type="ARBA" id="ARBA00023125"/>
    </source>
</evidence>
<dbReference type="GO" id="GO:0005634">
    <property type="term" value="C:nucleus"/>
    <property type="evidence" value="ECO:0007669"/>
    <property type="project" value="UniProtKB-SubCell"/>
</dbReference>
<dbReference type="Pfam" id="PF00104">
    <property type="entry name" value="Hormone_recep"/>
    <property type="match status" value="1"/>
</dbReference>
<accession>A0AAE9EXW6</accession>
<evidence type="ECO:0000256" key="1">
    <source>
        <dbReference type="ARBA" id="ARBA00022723"/>
    </source>
</evidence>
<evidence type="ECO:0000256" key="3">
    <source>
        <dbReference type="ARBA" id="ARBA00022833"/>
    </source>
</evidence>
<name>A0AAE9EXW6_CAEBR</name>
<sequence>MSFNCEVCNSNSSGIHFGASVCRACSAFFRRSVSRNQEYSCRRNGDCKMGTEQGIMCKKCRFVKCETIGMKKDSVQKHRDIYGKRLPIFQPISLPTPFLNQIGGMYKKLELDRIEVYQSYEPPRYVNYKQNIEILLREFYLISDWIYNSFIGYAALPTDQKDVLIRHFYFQFLNLESGFRSSQRRRNDVWFLPSGDFIDCVNLESFFHDPDEIQPISSEEAVRLFSPSFESYHRNVSIPMITDHVDFMEFLALVTLILFPTGLEGQSDDCVEISRRVRDTVQKEIIHYFKNTKNSEDAPIRMGNILSMLPNLERSSRRFTEDIELRRVLKAFPVNFSLLLINVVWIVESQMFSPCNGKSALNDVCDVNGDCDNKGSICLRGKCRCHPHYVETRDEKGRLPKCSPLPAKVGAKCANKCREPLFCRNGECQCVQRGTTRISNGECITTSRVGDRCSRHYDCTSPFSACLNSQCVCISGTIQQGSRCVAAANCPLGGLPGQSCVRRSDPSLAFNIPPNQDNCPSGQVCVTAADSQVGHCCPVVCPLASHVDVKYSCDPDAAPALKCPSDSHFCHLLSDGSFSQAVCCRRPCNAMAPNALYANNQCIPRGQLNSACTSNAQCGGGEGMECMKGQCQCQQNFHPAVDVLTNPLKNPSQSCSRDCENENLSKDTSCMKAVPLNSLCFIQKQCPPNSGCYRGRCMCRCGFAPKNGKCVEIPAPSTTTSAPAPAIIPGVPINPGNDLFKLFGQFLGAGNGGAGFNLG</sequence>
<dbReference type="SUPFAM" id="SSF48508">
    <property type="entry name" value="Nuclear receptor ligand-binding domain"/>
    <property type="match status" value="1"/>
</dbReference>
<dbReference type="Pfam" id="PF00105">
    <property type="entry name" value="zf-C4"/>
    <property type="match status" value="1"/>
</dbReference>
<dbReference type="Proteomes" id="UP000829354">
    <property type="component" value="Chromosome IV"/>
</dbReference>